<protein>
    <submittedName>
        <fullName evidence="1">Uncharacterized protein</fullName>
    </submittedName>
</protein>
<dbReference type="EMBL" id="CM042034">
    <property type="protein sequence ID" value="KAI3760519.1"/>
    <property type="molecule type" value="Genomic_DNA"/>
</dbReference>
<comment type="caution">
    <text evidence="1">The sequence shown here is derived from an EMBL/GenBank/DDBJ whole genome shotgun (WGS) entry which is preliminary data.</text>
</comment>
<reference evidence="1 2" key="2">
    <citation type="journal article" date="2022" name="Mol. Ecol. Resour.">
        <title>The genomes of chicory, endive, great burdock and yacon provide insights into Asteraceae paleo-polyploidization history and plant inulin production.</title>
        <authorList>
            <person name="Fan W."/>
            <person name="Wang S."/>
            <person name="Wang H."/>
            <person name="Wang A."/>
            <person name="Jiang F."/>
            <person name="Liu H."/>
            <person name="Zhao H."/>
            <person name="Xu D."/>
            <person name="Zhang Y."/>
        </authorList>
    </citation>
    <scope>NUCLEOTIDE SEQUENCE [LARGE SCALE GENOMIC DNA]</scope>
    <source>
        <strain evidence="2">cv. Yunnan</strain>
        <tissue evidence="1">Leaves</tissue>
    </source>
</reference>
<sequence>MTPTLQLATILHAKGFSIAIAHSNLNPPNPSNHPSDFTFLPLSDNLQAIEDSGSFSTFLNTLNNNCKPSFKEHLTRLISKGNKSIVVIYDNVMYFAGVVAVDLNLAAIVFRSSSVRRSFRLYLPVDSSVNKAGFLRMIL</sequence>
<keyword evidence="2" id="KW-1185">Reference proteome</keyword>
<accession>A0ACB9ENU6</accession>
<proteinExistence type="predicted"/>
<gene>
    <name evidence="1" type="ORF">L1987_50914</name>
</gene>
<evidence type="ECO:0000313" key="2">
    <source>
        <dbReference type="Proteomes" id="UP001056120"/>
    </source>
</evidence>
<evidence type="ECO:0000313" key="1">
    <source>
        <dbReference type="EMBL" id="KAI3760519.1"/>
    </source>
</evidence>
<dbReference type="Proteomes" id="UP001056120">
    <property type="component" value="Linkage Group LG17"/>
</dbReference>
<organism evidence="1 2">
    <name type="scientific">Smallanthus sonchifolius</name>
    <dbReference type="NCBI Taxonomy" id="185202"/>
    <lineage>
        <taxon>Eukaryota</taxon>
        <taxon>Viridiplantae</taxon>
        <taxon>Streptophyta</taxon>
        <taxon>Embryophyta</taxon>
        <taxon>Tracheophyta</taxon>
        <taxon>Spermatophyta</taxon>
        <taxon>Magnoliopsida</taxon>
        <taxon>eudicotyledons</taxon>
        <taxon>Gunneridae</taxon>
        <taxon>Pentapetalae</taxon>
        <taxon>asterids</taxon>
        <taxon>campanulids</taxon>
        <taxon>Asterales</taxon>
        <taxon>Asteraceae</taxon>
        <taxon>Asteroideae</taxon>
        <taxon>Heliantheae alliance</taxon>
        <taxon>Millerieae</taxon>
        <taxon>Smallanthus</taxon>
    </lineage>
</organism>
<reference evidence="2" key="1">
    <citation type="journal article" date="2022" name="Mol. Ecol. Resour.">
        <title>The genomes of chicory, endive, great burdock and yacon provide insights into Asteraceae palaeo-polyploidization history and plant inulin production.</title>
        <authorList>
            <person name="Fan W."/>
            <person name="Wang S."/>
            <person name="Wang H."/>
            <person name="Wang A."/>
            <person name="Jiang F."/>
            <person name="Liu H."/>
            <person name="Zhao H."/>
            <person name="Xu D."/>
            <person name="Zhang Y."/>
        </authorList>
    </citation>
    <scope>NUCLEOTIDE SEQUENCE [LARGE SCALE GENOMIC DNA]</scope>
    <source>
        <strain evidence="2">cv. Yunnan</strain>
    </source>
</reference>
<name>A0ACB9ENU6_9ASTR</name>